<organism evidence="10 11">
    <name type="scientific">Candidatus Woesebacteria bacterium RIFCSPHIGHO2_01_FULL_44_21</name>
    <dbReference type="NCBI Taxonomy" id="1802503"/>
    <lineage>
        <taxon>Bacteria</taxon>
        <taxon>Candidatus Woeseibacteriota</taxon>
    </lineage>
</organism>
<evidence type="ECO:0000256" key="8">
    <source>
        <dbReference type="SAM" id="Phobius"/>
    </source>
</evidence>
<protein>
    <recommendedName>
        <fullName evidence="9">Glycosyltransferase RgtA/B/C/D-like domain-containing protein</fullName>
    </recommendedName>
</protein>
<feature type="transmembrane region" description="Helical" evidence="8">
    <location>
        <begin position="220"/>
        <end position="241"/>
    </location>
</feature>
<evidence type="ECO:0000256" key="3">
    <source>
        <dbReference type="ARBA" id="ARBA00022676"/>
    </source>
</evidence>
<dbReference type="InterPro" id="IPR038731">
    <property type="entry name" value="RgtA/B/C-like"/>
</dbReference>
<evidence type="ECO:0000256" key="1">
    <source>
        <dbReference type="ARBA" id="ARBA00004651"/>
    </source>
</evidence>
<dbReference type="Proteomes" id="UP000178870">
    <property type="component" value="Unassembled WGS sequence"/>
</dbReference>
<keyword evidence="7 8" id="KW-0472">Membrane</keyword>
<feature type="transmembrane region" description="Helical" evidence="8">
    <location>
        <begin position="348"/>
        <end position="369"/>
    </location>
</feature>
<comment type="subcellular location">
    <subcellularLocation>
        <location evidence="1">Cell membrane</location>
        <topology evidence="1">Multi-pass membrane protein</topology>
    </subcellularLocation>
</comment>
<evidence type="ECO:0000256" key="6">
    <source>
        <dbReference type="ARBA" id="ARBA00022989"/>
    </source>
</evidence>
<keyword evidence="5 8" id="KW-0812">Transmembrane</keyword>
<feature type="transmembrane region" description="Helical" evidence="8">
    <location>
        <begin position="195"/>
        <end position="211"/>
    </location>
</feature>
<dbReference type="PANTHER" id="PTHR33908">
    <property type="entry name" value="MANNOSYLTRANSFERASE YKCB-RELATED"/>
    <property type="match status" value="1"/>
</dbReference>
<gene>
    <name evidence="10" type="ORF">A2803_02700</name>
</gene>
<keyword evidence="4" id="KW-0808">Transferase</keyword>
<reference evidence="10 11" key="1">
    <citation type="journal article" date="2016" name="Nat. Commun.">
        <title>Thousands of microbial genomes shed light on interconnected biogeochemical processes in an aquifer system.</title>
        <authorList>
            <person name="Anantharaman K."/>
            <person name="Brown C.T."/>
            <person name="Hug L.A."/>
            <person name="Sharon I."/>
            <person name="Castelle C.J."/>
            <person name="Probst A.J."/>
            <person name="Thomas B.C."/>
            <person name="Singh A."/>
            <person name="Wilkins M.J."/>
            <person name="Karaoz U."/>
            <person name="Brodie E.L."/>
            <person name="Williams K.H."/>
            <person name="Hubbard S.S."/>
            <person name="Banfield J.F."/>
        </authorList>
    </citation>
    <scope>NUCLEOTIDE SEQUENCE [LARGE SCALE GENOMIC DNA]</scope>
</reference>
<evidence type="ECO:0000313" key="11">
    <source>
        <dbReference type="Proteomes" id="UP000178870"/>
    </source>
</evidence>
<evidence type="ECO:0000256" key="4">
    <source>
        <dbReference type="ARBA" id="ARBA00022679"/>
    </source>
</evidence>
<dbReference type="AlphaFoldDB" id="A0A1F7YXR2"/>
<feature type="transmembrane region" description="Helical" evidence="8">
    <location>
        <begin position="293"/>
        <end position="309"/>
    </location>
</feature>
<dbReference type="Pfam" id="PF13231">
    <property type="entry name" value="PMT_2"/>
    <property type="match status" value="1"/>
</dbReference>
<dbReference type="InterPro" id="IPR050297">
    <property type="entry name" value="LipidA_mod_glycosyltrf_83"/>
</dbReference>
<evidence type="ECO:0000256" key="5">
    <source>
        <dbReference type="ARBA" id="ARBA00022692"/>
    </source>
</evidence>
<dbReference type="GO" id="GO:0009103">
    <property type="term" value="P:lipopolysaccharide biosynthetic process"/>
    <property type="evidence" value="ECO:0007669"/>
    <property type="project" value="UniProtKB-ARBA"/>
</dbReference>
<evidence type="ECO:0000259" key="9">
    <source>
        <dbReference type="Pfam" id="PF13231"/>
    </source>
</evidence>
<name>A0A1F7YXR2_9BACT</name>
<keyword evidence="3" id="KW-0328">Glycosyltransferase</keyword>
<dbReference type="GO" id="GO:0005886">
    <property type="term" value="C:plasma membrane"/>
    <property type="evidence" value="ECO:0007669"/>
    <property type="project" value="UniProtKB-SubCell"/>
</dbReference>
<feature type="transmembrane region" description="Helical" evidence="8">
    <location>
        <begin position="376"/>
        <end position="393"/>
    </location>
</feature>
<comment type="caution">
    <text evidence="10">The sequence shown here is derived from an EMBL/GenBank/DDBJ whole genome shotgun (WGS) entry which is preliminary data.</text>
</comment>
<dbReference type="EMBL" id="MGGP01000019">
    <property type="protein sequence ID" value="OGM31974.1"/>
    <property type="molecule type" value="Genomic_DNA"/>
</dbReference>
<evidence type="ECO:0000256" key="7">
    <source>
        <dbReference type="ARBA" id="ARBA00023136"/>
    </source>
</evidence>
<feature type="domain" description="Glycosyltransferase RgtA/B/C/D-like" evidence="9">
    <location>
        <begin position="79"/>
        <end position="238"/>
    </location>
</feature>
<feature type="transmembrane region" description="Helical" evidence="8">
    <location>
        <begin position="57"/>
        <end position="77"/>
    </location>
</feature>
<keyword evidence="6 8" id="KW-1133">Transmembrane helix</keyword>
<feature type="transmembrane region" description="Helical" evidence="8">
    <location>
        <begin position="125"/>
        <end position="145"/>
    </location>
</feature>
<accession>A0A1F7YXR2</accession>
<dbReference type="GO" id="GO:0010041">
    <property type="term" value="P:response to iron(III) ion"/>
    <property type="evidence" value="ECO:0007669"/>
    <property type="project" value="TreeGrafter"/>
</dbReference>
<sequence length="513" mass="58813">MQNVVSRLGEWIKKNKVEFIILTVILILGAFLRLFKIDEYMTFLGDEGRDVIIVRRFLVYGDIFLIGPGTSIGNMYLGPLYYYLMAPVLWLGNFSPVAPAAMIALLGVTTVAFVWYIAREWFGKNAAFIAALLYAIAPTVIIYSRSSWNPNIMPFFSLLCIFAIWRVVTTKKLFWLPILGISYAFVLQSHYLGLLLAPTLAVFWLYAFWLFRKDKKLRSYILYTIFAILLFAGLMSPLVIFDSRHDWRNFDAIKKFFTERQATVSARPWNAFPSLWPLTQEISARLLAGRNEILGSWAALAVLGGVTLVMKEARKLNKTTFLAFTLLILWLATALVGLGLYKQEIYDHYYGFFFAAPFILLGGLAGHLINKAKIRGWWIVGFFLVFLVYFNFLDNPLNYPPNRQLARTMEVARKIEVESAGNKFNLAVIAERNYEDAYQYFLEAWGTGVTDIDPLKYQETITKQLFVVCELSEEKCDPTHNSKTEVANFGWSEIAEKWEISGVILYKLVHVEI</sequence>
<dbReference type="PANTHER" id="PTHR33908:SF3">
    <property type="entry name" value="UNDECAPRENYL PHOSPHATE-ALPHA-4-AMINO-4-DEOXY-L-ARABINOSE ARABINOSYL TRANSFERASE"/>
    <property type="match status" value="1"/>
</dbReference>
<feature type="transmembrane region" description="Helical" evidence="8">
    <location>
        <begin position="97"/>
        <end position="118"/>
    </location>
</feature>
<feature type="transmembrane region" description="Helical" evidence="8">
    <location>
        <begin position="19"/>
        <end position="36"/>
    </location>
</feature>
<evidence type="ECO:0000256" key="2">
    <source>
        <dbReference type="ARBA" id="ARBA00022475"/>
    </source>
</evidence>
<dbReference type="GO" id="GO:0016763">
    <property type="term" value="F:pentosyltransferase activity"/>
    <property type="evidence" value="ECO:0007669"/>
    <property type="project" value="TreeGrafter"/>
</dbReference>
<feature type="transmembrane region" description="Helical" evidence="8">
    <location>
        <begin position="151"/>
        <end position="168"/>
    </location>
</feature>
<proteinExistence type="predicted"/>
<feature type="transmembrane region" description="Helical" evidence="8">
    <location>
        <begin position="321"/>
        <end position="342"/>
    </location>
</feature>
<evidence type="ECO:0000313" key="10">
    <source>
        <dbReference type="EMBL" id="OGM31974.1"/>
    </source>
</evidence>
<keyword evidence="2" id="KW-1003">Cell membrane</keyword>